<evidence type="ECO:0000313" key="2">
    <source>
        <dbReference type="EMBL" id="RJL32657.1"/>
    </source>
</evidence>
<dbReference type="GO" id="GO:0016740">
    <property type="term" value="F:transferase activity"/>
    <property type="evidence" value="ECO:0007669"/>
    <property type="project" value="UniProtKB-KW"/>
</dbReference>
<comment type="caution">
    <text evidence="2">The sequence shown here is derived from an EMBL/GenBank/DDBJ whole genome shotgun (WGS) entry which is preliminary data.</text>
</comment>
<dbReference type="InterPro" id="IPR038740">
    <property type="entry name" value="BioF2-like_GNAT_dom"/>
</dbReference>
<dbReference type="InterPro" id="IPR016181">
    <property type="entry name" value="Acyl_CoA_acyltransferase"/>
</dbReference>
<protein>
    <submittedName>
        <fullName evidence="2">GNAT family N-acetyltransferase</fullName>
    </submittedName>
</protein>
<dbReference type="RefSeq" id="WP_119926905.1">
    <property type="nucleotide sequence ID" value="NZ_QZEY01000004.1"/>
</dbReference>
<dbReference type="Proteomes" id="UP000265768">
    <property type="component" value="Unassembled WGS sequence"/>
</dbReference>
<proteinExistence type="predicted"/>
<reference evidence="2 3" key="1">
    <citation type="submission" date="2018-09" db="EMBL/GenBank/DDBJ databases">
        <title>YIM 75507 draft genome.</title>
        <authorList>
            <person name="Tang S."/>
            <person name="Feng Y."/>
        </authorList>
    </citation>
    <scope>NUCLEOTIDE SEQUENCE [LARGE SCALE GENOMIC DNA]</scope>
    <source>
        <strain evidence="2 3">YIM 75507</strain>
    </source>
</reference>
<evidence type="ECO:0000259" key="1">
    <source>
        <dbReference type="Pfam" id="PF13480"/>
    </source>
</evidence>
<name>A0A3A4AWI2_9ACTN</name>
<accession>A0A3A4AWI2</accession>
<dbReference type="Pfam" id="PF13480">
    <property type="entry name" value="Acetyltransf_6"/>
    <property type="match status" value="1"/>
</dbReference>
<sequence length="364" mass="40367">MKVHVVRPGDLGDAELDRWRALQRAAPTAANPLLAPEFTLALGRHRDDVRVAVIEDATGVAGFFPYERRPLGVGRPAGMGLTDFQGMVYAPGLDLDARDLLRPCRVQVWRFDRVPADQRPFAAHAARLIPSAYMDLGEGFDAYLAGLRGRSPAFYRTAMYKRRKLARDHGELTFTWAATDHEALRRLMAWKSDQYRRTGRFDRFAQPWITGLVEDLHASGLTVVTTLYAGGRPVAGDVALRLGNTVVGWFPAYDPGFSRYSPGMLHHLRMAEAAAAAGVRHVEMGVIGGKRYKDWLKNGERLVAEGRVARSSLSAGLHWVGSAPAHRVRDLVLANPGLYRRADRVLKTYGRLRTTVAARRTGFG</sequence>
<organism evidence="2 3">
    <name type="scientific">Bailinhaonella thermotolerans</name>
    <dbReference type="NCBI Taxonomy" id="1070861"/>
    <lineage>
        <taxon>Bacteria</taxon>
        <taxon>Bacillati</taxon>
        <taxon>Actinomycetota</taxon>
        <taxon>Actinomycetes</taxon>
        <taxon>Streptosporangiales</taxon>
        <taxon>Streptosporangiaceae</taxon>
        <taxon>Bailinhaonella</taxon>
    </lineage>
</organism>
<feature type="domain" description="BioF2-like acetyltransferase" evidence="1">
    <location>
        <begin position="156"/>
        <end position="293"/>
    </location>
</feature>
<dbReference type="OrthoDB" id="4700839at2"/>
<keyword evidence="2" id="KW-0808">Transferase</keyword>
<dbReference type="AlphaFoldDB" id="A0A3A4AWI2"/>
<dbReference type="SUPFAM" id="SSF55729">
    <property type="entry name" value="Acyl-CoA N-acyltransferases (Nat)"/>
    <property type="match status" value="1"/>
</dbReference>
<evidence type="ECO:0000313" key="3">
    <source>
        <dbReference type="Proteomes" id="UP000265768"/>
    </source>
</evidence>
<dbReference type="EMBL" id="QZEY01000004">
    <property type="protein sequence ID" value="RJL32657.1"/>
    <property type="molecule type" value="Genomic_DNA"/>
</dbReference>
<dbReference type="Gene3D" id="3.40.630.30">
    <property type="match status" value="1"/>
</dbReference>
<keyword evidence="3" id="KW-1185">Reference proteome</keyword>
<gene>
    <name evidence="2" type="ORF">D5H75_14235</name>
</gene>